<dbReference type="Proteomes" id="UP000692954">
    <property type="component" value="Unassembled WGS sequence"/>
</dbReference>
<evidence type="ECO:0000313" key="1">
    <source>
        <dbReference type="EMBL" id="CAD8115831.1"/>
    </source>
</evidence>
<evidence type="ECO:0000313" key="2">
    <source>
        <dbReference type="Proteomes" id="UP000692954"/>
    </source>
</evidence>
<keyword evidence="2" id="KW-1185">Reference proteome</keyword>
<sequence>MEISKGIQEKRVELQMVINKFQQTTYLKKNTLKRENCLRLSQEFHNQKIT</sequence>
<protein>
    <submittedName>
        <fullName evidence="1">Uncharacterized protein</fullName>
    </submittedName>
</protein>
<dbReference type="EMBL" id="CAJJDN010000109">
    <property type="protein sequence ID" value="CAD8115831.1"/>
    <property type="molecule type" value="Genomic_DNA"/>
</dbReference>
<proteinExistence type="predicted"/>
<accession>A0A8S1QLE5</accession>
<gene>
    <name evidence="1" type="ORF">PSON_ATCC_30995.1.T1090123</name>
</gene>
<dbReference type="AlphaFoldDB" id="A0A8S1QLE5"/>
<name>A0A8S1QLE5_9CILI</name>
<reference evidence="1" key="1">
    <citation type="submission" date="2021-01" db="EMBL/GenBank/DDBJ databases">
        <authorList>
            <consortium name="Genoscope - CEA"/>
            <person name="William W."/>
        </authorList>
    </citation>
    <scope>NUCLEOTIDE SEQUENCE</scope>
</reference>
<comment type="caution">
    <text evidence="1">The sequence shown here is derived from an EMBL/GenBank/DDBJ whole genome shotgun (WGS) entry which is preliminary data.</text>
</comment>
<organism evidence="1 2">
    <name type="scientific">Paramecium sonneborni</name>
    <dbReference type="NCBI Taxonomy" id="65129"/>
    <lineage>
        <taxon>Eukaryota</taxon>
        <taxon>Sar</taxon>
        <taxon>Alveolata</taxon>
        <taxon>Ciliophora</taxon>
        <taxon>Intramacronucleata</taxon>
        <taxon>Oligohymenophorea</taxon>
        <taxon>Peniculida</taxon>
        <taxon>Parameciidae</taxon>
        <taxon>Paramecium</taxon>
    </lineage>
</organism>